<reference evidence="2" key="2">
    <citation type="journal article" date="2023" name="IMA Fungus">
        <title>Comparative genomic study of the Penicillium genus elucidates a diverse pangenome and 15 lateral gene transfer events.</title>
        <authorList>
            <person name="Petersen C."/>
            <person name="Sorensen T."/>
            <person name="Nielsen M.R."/>
            <person name="Sondergaard T.E."/>
            <person name="Sorensen J.L."/>
            <person name="Fitzpatrick D.A."/>
            <person name="Frisvad J.C."/>
            <person name="Nielsen K.L."/>
        </authorList>
    </citation>
    <scope>NUCLEOTIDE SEQUENCE</scope>
    <source>
        <strain evidence="2">IBT 29677</strain>
    </source>
</reference>
<sequence>MSSYRRNFTDETVSSAMKRNTAVAVRDPRRSRGSGEASSSRSQGTGEGDSEGHTRTEKKTVEVPISTLAWFAGGGQRKKPKAKSADPQKKKAEQKPPPPKKTTYVDNSIPGGQLIRSSPKKETGDGKAKLKSGGGFLGW</sequence>
<dbReference type="OrthoDB" id="4364230at2759"/>
<reference evidence="2" key="1">
    <citation type="submission" date="2022-12" db="EMBL/GenBank/DDBJ databases">
        <authorList>
            <person name="Petersen C."/>
        </authorList>
    </citation>
    <scope>NUCLEOTIDE SEQUENCE</scope>
    <source>
        <strain evidence="2">IBT 29677</strain>
    </source>
</reference>
<evidence type="ECO:0000313" key="2">
    <source>
        <dbReference type="EMBL" id="KAJ5392541.1"/>
    </source>
</evidence>
<feature type="region of interest" description="Disordered" evidence="1">
    <location>
        <begin position="1"/>
        <end position="139"/>
    </location>
</feature>
<proteinExistence type="predicted"/>
<feature type="compositionally biased region" description="Basic and acidic residues" evidence="1">
    <location>
        <begin position="83"/>
        <end position="94"/>
    </location>
</feature>
<name>A0A9X0B909_9EURO</name>
<comment type="caution">
    <text evidence="2">The sequence shown here is derived from an EMBL/GenBank/DDBJ whole genome shotgun (WGS) entry which is preliminary data.</text>
</comment>
<protein>
    <submittedName>
        <fullName evidence="2">Uncharacterized protein</fullName>
    </submittedName>
</protein>
<gene>
    <name evidence="2" type="ORF">N7509_008031</name>
</gene>
<feature type="compositionally biased region" description="Basic and acidic residues" evidence="1">
    <location>
        <begin position="119"/>
        <end position="128"/>
    </location>
</feature>
<dbReference type="AlphaFoldDB" id="A0A9X0B909"/>
<evidence type="ECO:0000313" key="3">
    <source>
        <dbReference type="Proteomes" id="UP001147747"/>
    </source>
</evidence>
<keyword evidence="3" id="KW-1185">Reference proteome</keyword>
<dbReference type="EMBL" id="JAPZBU010000008">
    <property type="protein sequence ID" value="KAJ5392541.1"/>
    <property type="molecule type" value="Genomic_DNA"/>
</dbReference>
<evidence type="ECO:0000256" key="1">
    <source>
        <dbReference type="SAM" id="MobiDB-lite"/>
    </source>
</evidence>
<dbReference type="Proteomes" id="UP001147747">
    <property type="component" value="Unassembled WGS sequence"/>
</dbReference>
<accession>A0A9X0B909</accession>
<dbReference type="GeneID" id="81371648"/>
<feature type="compositionally biased region" description="Basic and acidic residues" evidence="1">
    <location>
        <begin position="50"/>
        <end position="61"/>
    </location>
</feature>
<organism evidence="2 3">
    <name type="scientific">Penicillium cosmopolitanum</name>
    <dbReference type="NCBI Taxonomy" id="1131564"/>
    <lineage>
        <taxon>Eukaryota</taxon>
        <taxon>Fungi</taxon>
        <taxon>Dikarya</taxon>
        <taxon>Ascomycota</taxon>
        <taxon>Pezizomycotina</taxon>
        <taxon>Eurotiomycetes</taxon>
        <taxon>Eurotiomycetidae</taxon>
        <taxon>Eurotiales</taxon>
        <taxon>Aspergillaceae</taxon>
        <taxon>Penicillium</taxon>
    </lineage>
</organism>
<dbReference type="RefSeq" id="XP_056488219.1">
    <property type="nucleotide sequence ID" value="XM_056632668.1"/>
</dbReference>
<feature type="compositionally biased region" description="Polar residues" evidence="1">
    <location>
        <begin position="1"/>
        <end position="18"/>
    </location>
</feature>